<dbReference type="EMBL" id="JARRAF010000024">
    <property type="protein sequence ID" value="MDK2125784.1"/>
    <property type="molecule type" value="Genomic_DNA"/>
</dbReference>
<evidence type="ECO:0000313" key="1">
    <source>
        <dbReference type="EMBL" id="MDK2125784.1"/>
    </source>
</evidence>
<name>A0ABT7E164_9NEIS</name>
<accession>A0ABT7E164</accession>
<dbReference type="Proteomes" id="UP001172778">
    <property type="component" value="Unassembled WGS sequence"/>
</dbReference>
<comment type="caution">
    <text evidence="1">The sequence shown here is derived from an EMBL/GenBank/DDBJ whole genome shotgun (WGS) entry which is preliminary data.</text>
</comment>
<dbReference type="RefSeq" id="WP_284102097.1">
    <property type="nucleotide sequence ID" value="NZ_JARRAF010000024.1"/>
</dbReference>
<keyword evidence="2" id="KW-1185">Reference proteome</keyword>
<evidence type="ECO:0000313" key="2">
    <source>
        <dbReference type="Proteomes" id="UP001172778"/>
    </source>
</evidence>
<proteinExistence type="predicted"/>
<gene>
    <name evidence="1" type="ORF">PZA18_17155</name>
</gene>
<reference evidence="1" key="1">
    <citation type="submission" date="2023-03" db="EMBL/GenBank/DDBJ databases">
        <title>Chitinimonas shenzhenensis gen. nov., sp. nov., a novel member of family Burkholderiaceae isolated from activated sludge collected in Shen Zhen, China.</title>
        <authorList>
            <person name="Wang X."/>
        </authorList>
    </citation>
    <scope>NUCLEOTIDE SEQUENCE</scope>
    <source>
        <strain evidence="1">DQS-5</strain>
    </source>
</reference>
<protein>
    <submittedName>
        <fullName evidence="1">Uncharacterized protein</fullName>
    </submittedName>
</protein>
<sequence length="347" mass="36600">MSISGDSFSISSVQVSHVQEHDQEEQVQGSKTFEDALVQPESGGGSSSITPSGKQVASYSMALGRNLLGVGAGLASGIYVATEGLKATLVTTATVKTVDKLIGSDKIDTVDLAMTGVDLSMKAGIGVGMGVGSTVISLLSPYESNPDTLLSDKERVGTLSKMFDDVQSNKGVSTQHKDAIKLMDDLGDKAYRRTGTDENGKPTYTKMSKEEYRAALLHGAHVVVKGTGTLDAFKGIDGLEMVDRSGKGKSSHYTTMDEGIDREQYGIDLPMSDVGGDGNGFGHLLAGKTSHGDTFFQLEGHGTKTWGQWLKHAGDLFTHLNSLANVGPQGVIDMVEGSQTHIVINPD</sequence>
<organism evidence="1 2">
    <name type="scientific">Parachitinimonas caeni</name>
    <dbReference type="NCBI Taxonomy" id="3031301"/>
    <lineage>
        <taxon>Bacteria</taxon>
        <taxon>Pseudomonadati</taxon>
        <taxon>Pseudomonadota</taxon>
        <taxon>Betaproteobacteria</taxon>
        <taxon>Neisseriales</taxon>
        <taxon>Chitinibacteraceae</taxon>
        <taxon>Parachitinimonas</taxon>
    </lineage>
</organism>